<proteinExistence type="predicted"/>
<feature type="region of interest" description="Disordered" evidence="1">
    <location>
        <begin position="760"/>
        <end position="802"/>
    </location>
</feature>
<dbReference type="PANTHER" id="PTHR24016">
    <property type="entry name" value="CONSERVED OLIGOMERIC GOLGI COMPLEX SUBUNIT 4"/>
    <property type="match status" value="1"/>
</dbReference>
<dbReference type="VEuPathDB" id="PlasmoDB:PKNOH_S130200700"/>
<feature type="compositionally biased region" description="Basic and acidic residues" evidence="1">
    <location>
        <begin position="28"/>
        <end position="37"/>
    </location>
</feature>
<comment type="caution">
    <text evidence="3">The sequence shown here is derived from an EMBL/GenBank/DDBJ whole genome shotgun (WGS) entry which is preliminary data.</text>
</comment>
<feature type="domain" description="Conserved oligomeric Golgi complex subunit 4 C-terminal" evidence="2">
    <location>
        <begin position="844"/>
        <end position="1067"/>
    </location>
</feature>
<feature type="compositionally biased region" description="Polar residues" evidence="1">
    <location>
        <begin position="375"/>
        <end position="390"/>
    </location>
</feature>
<dbReference type="Pfam" id="PF20662">
    <property type="entry name" value="COG4_C"/>
    <property type="match status" value="1"/>
</dbReference>
<dbReference type="Gene3D" id="1.20.58.1970">
    <property type="match status" value="1"/>
</dbReference>
<evidence type="ECO:0000313" key="3">
    <source>
        <dbReference type="EMBL" id="OTN64724.1"/>
    </source>
</evidence>
<sequence length="1094" mass="126127">MTGKSFSSGESSESDEWWNHLEGNQWRVHPDRAKVSDPEEDTSDSSSSCESHDSQGYDGEKDEESNIKRINQYIEKLDILRNKYDLKIRLNQQKEKENLVNNIDNINIQVKKHLLFKQKINKINNSLREKCNYDAFSQMERIYKIISNVNSSYEYTTLKIQLQDYIKQVEGCVRRNYLDAIEPLNHFLQVRRCLYRYGRSHLLRVGTIPNGGSSPHEGNSSGHTYHTKGGGALLNSENSVIERDIINYVQHRERRLSEDNPEQNNDVHSHSHAQAQAYAQICQTDEESIKLLNAYYDHVKGLIEEEICECIKLKDMDGVRTKLGLYLNIFRSQRDKEKQSEEGEKKRGSSDGDREQPDVRSDVGSDEESHDNASGLGSNDDVSVVGSQTSDHGDKHEQILPASVALEDQLLHFGEYLFVCRVAMKLVEVEVDKQLDLLTRKVVSTEDSVYVECIKGTYACLYRHNTFLENLLGDHLVYIIYNRKAELLFNKVVKTICSSFCSQTQLLRIDNYNELTKLDKNVEMLSLLCYHFQNIKKFLHQFGEEKFRKLDTMFNLASFINKDIFSEQSGLFKNLPYIKCIQDCLCSYIDYEIMFTKHCIDKAFVLTDDIMLSLMDDEKSKGKDAKNVYEDLTNFENIMMNCSSSNEYTSTLLDDAFFIFQKSVCRSINMNDINTMCVLVNHIILFIGSTLKNYLSENLKTSKSIYAAFIHHVSNLKPFSFRALLESIDETNYMEEGQGNSRTVALAQNFVSSLSYVRSETSEGGAGRNDVPSGSVGRNSALRVGGGSDNCSRGEHPSVGSEAKSKGIYEYLTPEHYESLFNPLCEGKNMDSQTINSKFSYPHCVNNIDSCHQYIQNLKEFIHEYFLDKFLKDKKKKKEKEKQKETQNYLLMFTNSFANYDNLLSDFEKLSVENCKNLLNILKVHFIGQLVIIESVNFDISSEQYAYYQLNDPYINGLVNRMKLITYHISLYFNQNIFQICIGLLAEKICKYIERIVRTKKFSLYGCVQLDNDIRNLMLFFTSLTSINVKKEFAKLLEICELLNINDLQDFKDFYEENKNNLSASEVENIISMRNDISEELLNSIKLYMNWGAP</sequence>
<feature type="compositionally biased region" description="Basic and acidic residues" evidence="1">
    <location>
        <begin position="334"/>
        <end position="363"/>
    </location>
</feature>
<feature type="compositionally biased region" description="Basic and acidic residues" evidence="1">
    <location>
        <begin position="50"/>
        <end position="64"/>
    </location>
</feature>
<dbReference type="AlphaFoldDB" id="A0A1Y3DJI9"/>
<dbReference type="PANTHER" id="PTHR24016:SF0">
    <property type="entry name" value="CONSERVED OLIGOMERIC GOLGI COMPLEX SUBUNIT 4"/>
    <property type="match status" value="1"/>
</dbReference>
<dbReference type="OMA" id="CRSINMN"/>
<dbReference type="OrthoDB" id="47059at2759"/>
<feature type="region of interest" description="Disordered" evidence="1">
    <location>
        <begin position="209"/>
        <end position="233"/>
    </location>
</feature>
<dbReference type="Proteomes" id="UP000195012">
    <property type="component" value="Unassembled WGS sequence"/>
</dbReference>
<feature type="compositionally biased region" description="Polar residues" evidence="1">
    <location>
        <begin position="210"/>
        <end position="224"/>
    </location>
</feature>
<dbReference type="VEuPathDB" id="PlasmoDB:PKNH_1134200"/>
<dbReference type="InterPro" id="IPR048682">
    <property type="entry name" value="COG4"/>
</dbReference>
<protein>
    <recommendedName>
        <fullName evidence="2">Conserved oligomeric Golgi complex subunit 4 C-terminal domain-containing protein</fullName>
    </recommendedName>
</protein>
<dbReference type="VEuPathDB" id="PlasmoDB:PKA1H_110039900"/>
<reference evidence="3 4" key="1">
    <citation type="submission" date="2017-05" db="EMBL/GenBank/DDBJ databases">
        <title>PacBio assembly of a Plasmodium knowlesi genome sequence with Hi-C correction and manual annotation of the SICAvar gene family.</title>
        <authorList>
            <person name="Lapp S.A."/>
            <person name="Geraldo J.A."/>
            <person name="Chien J.-T."/>
            <person name="Ay F."/>
            <person name="Pakala S.B."/>
            <person name="Batugedara G."/>
            <person name="Humphrey J.C."/>
            <person name="Debarry J.D."/>
            <person name="Le Roch K.G."/>
            <person name="Galinski M.R."/>
            <person name="Kissinger J.C."/>
        </authorList>
    </citation>
    <scope>NUCLEOTIDE SEQUENCE [LARGE SCALE GENOMIC DNA]</scope>
    <source>
        <strain evidence="4">Malayan Strain Pk1 (A+)</strain>
    </source>
</reference>
<gene>
    <name evidence="3" type="ORF">PKNOH_S130200700</name>
</gene>
<name>A0A1Y3DJI9_PLAKN</name>
<feature type="region of interest" description="Disordered" evidence="1">
    <location>
        <begin position="334"/>
        <end position="394"/>
    </location>
</feature>
<feature type="region of interest" description="Disordered" evidence="1">
    <location>
        <begin position="28"/>
        <end position="64"/>
    </location>
</feature>
<dbReference type="eggNOG" id="KOG0412">
    <property type="taxonomic scope" value="Eukaryota"/>
</dbReference>
<accession>A0A1Y3DJI9</accession>
<dbReference type="EMBL" id="NETL01000027">
    <property type="protein sequence ID" value="OTN64724.1"/>
    <property type="molecule type" value="Genomic_DNA"/>
</dbReference>
<evidence type="ECO:0000256" key="1">
    <source>
        <dbReference type="SAM" id="MobiDB-lite"/>
    </source>
</evidence>
<evidence type="ECO:0000313" key="4">
    <source>
        <dbReference type="Proteomes" id="UP000195012"/>
    </source>
</evidence>
<evidence type="ECO:0000259" key="2">
    <source>
        <dbReference type="Pfam" id="PF20662"/>
    </source>
</evidence>
<dbReference type="InterPro" id="IPR048684">
    <property type="entry name" value="COG4_C"/>
</dbReference>
<organism evidence="3 4">
    <name type="scientific">Plasmodium knowlesi</name>
    <dbReference type="NCBI Taxonomy" id="5850"/>
    <lineage>
        <taxon>Eukaryota</taxon>
        <taxon>Sar</taxon>
        <taxon>Alveolata</taxon>
        <taxon>Apicomplexa</taxon>
        <taxon>Aconoidasida</taxon>
        <taxon>Haemosporida</taxon>
        <taxon>Plasmodiidae</taxon>
        <taxon>Plasmodium</taxon>
        <taxon>Plasmodium (Plasmodium)</taxon>
    </lineage>
</organism>